<keyword evidence="1" id="KW-0812">Transmembrane</keyword>
<accession>A0A5F1ZU80</accession>
<evidence type="ECO:0000313" key="6">
    <source>
        <dbReference type="Proteomes" id="UP000297946"/>
    </source>
</evidence>
<dbReference type="GO" id="GO:0080120">
    <property type="term" value="P:CAAX-box protein maturation"/>
    <property type="evidence" value="ECO:0007669"/>
    <property type="project" value="UniProtKB-ARBA"/>
</dbReference>
<feature type="transmembrane region" description="Helical" evidence="1">
    <location>
        <begin position="16"/>
        <end position="34"/>
    </location>
</feature>
<feature type="transmembrane region" description="Helical" evidence="1">
    <location>
        <begin position="135"/>
        <end position="160"/>
    </location>
</feature>
<feature type="transmembrane region" description="Helical" evidence="1">
    <location>
        <begin position="218"/>
        <end position="249"/>
    </location>
</feature>
<evidence type="ECO:0000256" key="1">
    <source>
        <dbReference type="SAM" id="Phobius"/>
    </source>
</evidence>
<dbReference type="EMBL" id="RQGC01000004">
    <property type="protein sequence ID" value="TGL42010.1"/>
    <property type="molecule type" value="Genomic_DNA"/>
</dbReference>
<evidence type="ECO:0000313" key="4">
    <source>
        <dbReference type="EMBL" id="TGL42010.1"/>
    </source>
</evidence>
<name>A0A5F1ZU80_9LEPT</name>
<proteinExistence type="predicted"/>
<dbReference type="Pfam" id="PF02517">
    <property type="entry name" value="Rce1-like"/>
    <property type="match status" value="1"/>
</dbReference>
<reference evidence="4" key="1">
    <citation type="submission" date="2018-10" db="EMBL/GenBank/DDBJ databases">
        <authorList>
            <person name="Vincent A.T."/>
            <person name="Schiettekatte O."/>
            <person name="Bourhy P."/>
            <person name="Veyrier F.J."/>
            <person name="Picardeau M."/>
        </authorList>
    </citation>
    <scope>NUCLEOTIDE SEQUENCE</scope>
    <source>
        <strain evidence="4">201702690</strain>
    </source>
</reference>
<dbReference type="RefSeq" id="WP_135644610.1">
    <property type="nucleotide sequence ID" value="NZ_RQER01000006.1"/>
</dbReference>
<reference evidence="3 6" key="2">
    <citation type="journal article" date="2019" name="PLoS Negl. Trop. Dis.">
        <title>Revisiting the worldwide diversity of Leptospira species in the environment.</title>
        <authorList>
            <person name="Vincent A.T."/>
            <person name="Schiettekatte O."/>
            <person name="Bourhy P."/>
            <person name="Veyrier F.J."/>
            <person name="Picardeau M."/>
        </authorList>
    </citation>
    <scope>NUCLEOTIDE SEQUENCE [LARGE SCALE GENOMIC DNA]</scope>
    <source>
        <strain evidence="4">201702690</strain>
        <strain evidence="3 6">SSW18</strain>
    </source>
</reference>
<keyword evidence="1" id="KW-1133">Transmembrane helix</keyword>
<evidence type="ECO:0000259" key="2">
    <source>
        <dbReference type="Pfam" id="PF02517"/>
    </source>
</evidence>
<comment type="caution">
    <text evidence="3">The sequence shown here is derived from an EMBL/GenBank/DDBJ whole genome shotgun (WGS) entry which is preliminary data.</text>
</comment>
<dbReference type="GO" id="GO:0006508">
    <property type="term" value="P:proteolysis"/>
    <property type="evidence" value="ECO:0007669"/>
    <property type="project" value="UniProtKB-KW"/>
</dbReference>
<gene>
    <name evidence="3" type="ORF">EHO57_11515</name>
    <name evidence="4" type="ORF">EHQ53_07355</name>
</gene>
<dbReference type="GO" id="GO:0008237">
    <property type="term" value="F:metallopeptidase activity"/>
    <property type="evidence" value="ECO:0007669"/>
    <property type="project" value="UniProtKB-KW"/>
</dbReference>
<organism evidence="3 6">
    <name type="scientific">Leptospira langatensis</name>
    <dbReference type="NCBI Taxonomy" id="2484983"/>
    <lineage>
        <taxon>Bacteria</taxon>
        <taxon>Pseudomonadati</taxon>
        <taxon>Spirochaetota</taxon>
        <taxon>Spirochaetia</taxon>
        <taxon>Leptospirales</taxon>
        <taxon>Leptospiraceae</taxon>
        <taxon>Leptospira</taxon>
    </lineage>
</organism>
<protein>
    <submittedName>
        <fullName evidence="3">CPBP family intramembrane metalloprotease</fullName>
    </submittedName>
</protein>
<dbReference type="PANTHER" id="PTHR39430:SF1">
    <property type="entry name" value="PROTEASE"/>
    <property type="match status" value="1"/>
</dbReference>
<dbReference type="AlphaFoldDB" id="A0A5F1ZU80"/>
<evidence type="ECO:0000313" key="5">
    <source>
        <dbReference type="Proteomes" id="UP000297273"/>
    </source>
</evidence>
<keyword evidence="3" id="KW-0378">Hydrolase</keyword>
<dbReference type="GO" id="GO:0004175">
    <property type="term" value="F:endopeptidase activity"/>
    <property type="evidence" value="ECO:0007669"/>
    <property type="project" value="UniProtKB-ARBA"/>
</dbReference>
<sequence length="287" mass="32272">MDLEIEDQKPNKGKDIFVLGLIQVFVLFLGMLLYQEITKIQIETALSFKTPKQSFYRTKEVSETVPQTIAWGEPASVERALRDYTEFVITKRPWFLSIDRVIWGLCFLVPAYLFIRKIANVEVADFSDSLGARGLLAGLVTGFATFCFVNVFSGLIFFFVGKPQSNHLELILSQNLQGNWRLLTWAMLAISFGAGILEETFFRGFLLKHFMEKNMPNIGLFLTSVVFGIVHYSAGGSIIGPFLLVFVGLSFGLSYLKTSNIWVPITAHITYNSSMLLAAFFLGNRVS</sequence>
<keyword evidence="1" id="KW-0472">Membrane</keyword>
<dbReference type="PANTHER" id="PTHR39430">
    <property type="entry name" value="MEMBRANE-ASSOCIATED PROTEASE-RELATED"/>
    <property type="match status" value="1"/>
</dbReference>
<keyword evidence="3" id="KW-0482">Metalloprotease</keyword>
<dbReference type="Proteomes" id="UP000297273">
    <property type="component" value="Unassembled WGS sequence"/>
</dbReference>
<feature type="domain" description="CAAX prenyl protease 2/Lysostaphin resistance protein A-like" evidence="2">
    <location>
        <begin position="182"/>
        <end position="273"/>
    </location>
</feature>
<keyword evidence="5" id="KW-1185">Reference proteome</keyword>
<keyword evidence="3" id="KW-0645">Protease</keyword>
<feature type="transmembrane region" description="Helical" evidence="1">
    <location>
        <begin position="180"/>
        <end position="197"/>
    </location>
</feature>
<dbReference type="InterPro" id="IPR003675">
    <property type="entry name" value="Rce1/LyrA-like_dom"/>
</dbReference>
<evidence type="ECO:0000313" key="3">
    <source>
        <dbReference type="EMBL" id="TGK01540.1"/>
    </source>
</evidence>
<dbReference type="Proteomes" id="UP000297946">
    <property type="component" value="Unassembled WGS sequence"/>
</dbReference>
<dbReference type="EMBL" id="RQER01000006">
    <property type="protein sequence ID" value="TGK01540.1"/>
    <property type="molecule type" value="Genomic_DNA"/>
</dbReference>
<feature type="transmembrane region" description="Helical" evidence="1">
    <location>
        <begin position="261"/>
        <end position="282"/>
    </location>
</feature>
<feature type="transmembrane region" description="Helical" evidence="1">
    <location>
        <begin position="94"/>
        <end position="115"/>
    </location>
</feature>
<dbReference type="OrthoDB" id="4177129at2"/>